<dbReference type="PANTHER" id="PTHR42880">
    <property type="entry name" value="HOMOCITRATE SYNTHASE"/>
    <property type="match status" value="1"/>
</dbReference>
<accession>A0A1H6ZJV0</accession>
<dbReference type="STRING" id="84035.SAMN05660742_10986"/>
<dbReference type="AlphaFoldDB" id="A0A1H6ZJV0"/>
<evidence type="ECO:0000256" key="1">
    <source>
        <dbReference type="ARBA" id="ARBA00022679"/>
    </source>
</evidence>
<dbReference type="Proteomes" id="UP000199662">
    <property type="component" value="Unassembled WGS sequence"/>
</dbReference>
<keyword evidence="1" id="KW-0808">Transferase</keyword>
<gene>
    <name evidence="3" type="ORF">SAMN05660742_10986</name>
</gene>
<dbReference type="EMBL" id="FNZK01000009">
    <property type="protein sequence ID" value="SEJ51807.1"/>
    <property type="molecule type" value="Genomic_DNA"/>
</dbReference>
<proteinExistence type="predicted"/>
<evidence type="ECO:0000259" key="2">
    <source>
        <dbReference type="Pfam" id="PF22617"/>
    </source>
</evidence>
<dbReference type="Gene3D" id="3.20.20.70">
    <property type="entry name" value="Aldolase class I"/>
    <property type="match status" value="1"/>
</dbReference>
<organism evidence="3 4">
    <name type="scientific">Propionispira arboris</name>
    <dbReference type="NCBI Taxonomy" id="84035"/>
    <lineage>
        <taxon>Bacteria</taxon>
        <taxon>Bacillati</taxon>
        <taxon>Bacillota</taxon>
        <taxon>Negativicutes</taxon>
        <taxon>Selenomonadales</taxon>
        <taxon>Selenomonadaceae</taxon>
        <taxon>Propionispira</taxon>
    </lineage>
</organism>
<keyword evidence="4" id="KW-1185">Reference proteome</keyword>
<evidence type="ECO:0000313" key="3">
    <source>
        <dbReference type="EMBL" id="SEJ51807.1"/>
    </source>
</evidence>
<name>A0A1H6ZJV0_9FIRM</name>
<dbReference type="InterPro" id="IPR054691">
    <property type="entry name" value="LeuA/HCS_post-cat"/>
</dbReference>
<evidence type="ECO:0000313" key="4">
    <source>
        <dbReference type="Proteomes" id="UP000199662"/>
    </source>
</evidence>
<protein>
    <submittedName>
        <fullName evidence="3">Homocitrate synthase NifV</fullName>
    </submittedName>
</protein>
<feature type="domain" description="2-isopropylmalate synthase/homocitrate synthase post-catalytic" evidence="2">
    <location>
        <begin position="237"/>
        <end position="300"/>
    </location>
</feature>
<dbReference type="GO" id="GO:0016740">
    <property type="term" value="F:transferase activity"/>
    <property type="evidence" value="ECO:0007669"/>
    <property type="project" value="UniProtKB-KW"/>
</dbReference>
<reference evidence="3 4" key="1">
    <citation type="submission" date="2016-10" db="EMBL/GenBank/DDBJ databases">
        <authorList>
            <person name="de Groot N.N."/>
        </authorList>
    </citation>
    <scope>NUCLEOTIDE SEQUENCE [LARGE SCALE GENOMIC DNA]</scope>
    <source>
        <strain evidence="3 4">DSM 2179</strain>
    </source>
</reference>
<sequence>MKYLMQLIYFSGVRRMIRIIDNTLSCLDSYHASPHDLYQLLESLLKLPTTYIEMSASVYEKLISLKTLPPNRKYLLHVVSAMQADRHPGLAGYIMPAESFGKMGNAVYEINFKNMDNFVFDEKCVQGLRIVGFAERMAKEIEQEIIDILASKEKFEFCPKNDYFCATALAFEWCRLGGQKIVASFSGIGNQAGLEELLMALHLENLYELKGDLSCCTEIKHCLERIVGQNIAPNKAVIGEAIFAVEAGIHVDGIVKNPSIYEPYPPEFVGNKRQIVMGQYSGRNAVLAKMKELQIPENGVDLIKLVELLQHKSLVLQKNLTDAEFANLVRLVK</sequence>
<dbReference type="InterPro" id="IPR013785">
    <property type="entry name" value="Aldolase_TIM"/>
</dbReference>
<dbReference type="Pfam" id="PF22617">
    <property type="entry name" value="HCS_D2"/>
    <property type="match status" value="1"/>
</dbReference>
<dbReference type="PANTHER" id="PTHR42880:SF1">
    <property type="entry name" value="ISOPROPYLMALATE_HOMOCITRATE_CITRAMALATE SYNTHASE FAMILY PROTEIN"/>
    <property type="match status" value="1"/>
</dbReference>